<reference evidence="10" key="2">
    <citation type="journal article" date="2017" name="J. Anim. Genet.">
        <title>Multiple reference genome sequences of hot pepper reveal the massive evolution of plant disease resistance genes by retroduplication.</title>
        <authorList>
            <person name="Kim S."/>
            <person name="Park J."/>
            <person name="Yeom S.-I."/>
            <person name="Kim Y.-M."/>
            <person name="Seo E."/>
            <person name="Kim K.-T."/>
            <person name="Kim M.-S."/>
            <person name="Lee J.M."/>
            <person name="Cheong K."/>
            <person name="Shin H.-S."/>
            <person name="Kim S.-B."/>
            <person name="Han K."/>
            <person name="Lee J."/>
            <person name="Park M."/>
            <person name="Lee H.-A."/>
            <person name="Lee H.-Y."/>
            <person name="Lee Y."/>
            <person name="Oh S."/>
            <person name="Lee J.H."/>
            <person name="Choi E."/>
            <person name="Choi E."/>
            <person name="Lee S.E."/>
            <person name="Jeon J."/>
            <person name="Kim H."/>
            <person name="Choi G."/>
            <person name="Song H."/>
            <person name="Lee J."/>
            <person name="Lee S.-C."/>
            <person name="Kwon J.-K."/>
            <person name="Lee H.-Y."/>
            <person name="Koo N."/>
            <person name="Hong Y."/>
            <person name="Kim R.W."/>
            <person name="Kang W.-H."/>
            <person name="Huh J.H."/>
            <person name="Kang B.-C."/>
            <person name="Yang T.-J."/>
            <person name="Lee Y.-H."/>
            <person name="Bennetzen J.L."/>
            <person name="Choi D."/>
        </authorList>
    </citation>
    <scope>NUCLEOTIDE SEQUENCE [LARGE SCALE GENOMIC DNA]</scope>
    <source>
        <strain evidence="10">cv. PBC81</strain>
    </source>
</reference>
<dbReference type="Pfam" id="PF00664">
    <property type="entry name" value="ABC_membrane"/>
    <property type="match status" value="1"/>
</dbReference>
<comment type="caution">
    <text evidence="9">The sequence shown here is derived from an EMBL/GenBank/DDBJ whole genome shotgun (WGS) entry which is preliminary data.</text>
</comment>
<evidence type="ECO:0000256" key="3">
    <source>
        <dbReference type="ARBA" id="ARBA00022692"/>
    </source>
</evidence>
<evidence type="ECO:0000256" key="2">
    <source>
        <dbReference type="ARBA" id="ARBA00022448"/>
    </source>
</evidence>
<feature type="domain" description="ABC transmembrane type-1" evidence="8">
    <location>
        <begin position="52"/>
        <end position="164"/>
    </location>
</feature>
<evidence type="ECO:0000256" key="5">
    <source>
        <dbReference type="ARBA" id="ARBA00022989"/>
    </source>
</evidence>
<keyword evidence="7" id="KW-0325">Glycoprotein</keyword>
<evidence type="ECO:0000256" key="6">
    <source>
        <dbReference type="ARBA" id="ARBA00023136"/>
    </source>
</evidence>
<evidence type="ECO:0000313" key="10">
    <source>
        <dbReference type="Proteomes" id="UP000224567"/>
    </source>
</evidence>
<reference evidence="9 10" key="1">
    <citation type="journal article" date="2017" name="Genome Biol.">
        <title>New reference genome sequences of hot pepper reveal the massive evolution of plant disease-resistance genes by retroduplication.</title>
        <authorList>
            <person name="Kim S."/>
            <person name="Park J."/>
            <person name="Yeom S.I."/>
            <person name="Kim Y.M."/>
            <person name="Seo E."/>
            <person name="Kim K.T."/>
            <person name="Kim M.S."/>
            <person name="Lee J.M."/>
            <person name="Cheong K."/>
            <person name="Shin H.S."/>
            <person name="Kim S.B."/>
            <person name="Han K."/>
            <person name="Lee J."/>
            <person name="Park M."/>
            <person name="Lee H.A."/>
            <person name="Lee H.Y."/>
            <person name="Lee Y."/>
            <person name="Oh S."/>
            <person name="Lee J.H."/>
            <person name="Choi E."/>
            <person name="Choi E."/>
            <person name="Lee S.E."/>
            <person name="Jeon J."/>
            <person name="Kim H."/>
            <person name="Choi G."/>
            <person name="Song H."/>
            <person name="Lee J."/>
            <person name="Lee S.C."/>
            <person name="Kwon J.K."/>
            <person name="Lee H.Y."/>
            <person name="Koo N."/>
            <person name="Hong Y."/>
            <person name="Kim R.W."/>
            <person name="Kang W.H."/>
            <person name="Huh J.H."/>
            <person name="Kang B.C."/>
            <person name="Yang T.J."/>
            <person name="Lee Y.H."/>
            <person name="Bennetzen J.L."/>
            <person name="Choi D."/>
        </authorList>
    </citation>
    <scope>NUCLEOTIDE SEQUENCE [LARGE SCALE GENOMIC DNA]</scope>
    <source>
        <strain evidence="10">cv. PBC81</strain>
    </source>
</reference>
<dbReference type="PANTHER" id="PTHR45136">
    <property type="entry name" value="ABC TRANSPORTER DOMAIN-CONTAINING PROTEIN"/>
    <property type="match status" value="1"/>
</dbReference>
<dbReference type="GO" id="GO:0005524">
    <property type="term" value="F:ATP binding"/>
    <property type="evidence" value="ECO:0007669"/>
    <property type="project" value="InterPro"/>
</dbReference>
<evidence type="ECO:0000313" key="9">
    <source>
        <dbReference type="EMBL" id="PHT42505.1"/>
    </source>
</evidence>
<keyword evidence="6" id="KW-0472">Membrane</keyword>
<dbReference type="InterPro" id="IPR011527">
    <property type="entry name" value="ABC1_TM_dom"/>
</dbReference>
<dbReference type="Gene3D" id="1.20.1560.10">
    <property type="entry name" value="ABC transporter type 1, transmembrane domain"/>
    <property type="match status" value="1"/>
</dbReference>
<gene>
    <name evidence="9" type="ORF">CQW23_16530</name>
</gene>
<sequence>MLRNLRNASDMKERKFFRSSFSTDTAIKEWRDYLYWIKILEGCRMEWAPSRVIYGRAVMGISRKIRDGDSKAGTIVEQAISSVRTVYSFVEERKSIADYSAALEGCVELGVRQGLAKGLFVGSTAIGFVIRALMSYYGSRLVMYNGAHGDDVFIVTVAISVGGL</sequence>
<dbReference type="AlphaFoldDB" id="A0A2G2WB77"/>
<keyword evidence="3" id="KW-0812">Transmembrane</keyword>
<dbReference type="PANTHER" id="PTHR45136:SF2">
    <property type="entry name" value="ABC TRANSPORTER DOMAIN-CONTAINING PROTEIN"/>
    <property type="match status" value="1"/>
</dbReference>
<name>A0A2G2WB77_CAPBA</name>
<protein>
    <recommendedName>
        <fullName evidence="8">ABC transmembrane type-1 domain-containing protein</fullName>
    </recommendedName>
</protein>
<dbReference type="InterPro" id="IPR036640">
    <property type="entry name" value="ABC1_TM_sf"/>
</dbReference>
<comment type="similarity">
    <text evidence="1">Belongs to the ABC transporter superfamily. ABCB family. Multidrug resistance exporter (TC 3.A.1.201) subfamily.</text>
</comment>
<keyword evidence="2" id="KW-0813">Transport</keyword>
<organism evidence="9 10">
    <name type="scientific">Capsicum baccatum</name>
    <name type="common">Peruvian pepper</name>
    <dbReference type="NCBI Taxonomy" id="33114"/>
    <lineage>
        <taxon>Eukaryota</taxon>
        <taxon>Viridiplantae</taxon>
        <taxon>Streptophyta</taxon>
        <taxon>Embryophyta</taxon>
        <taxon>Tracheophyta</taxon>
        <taxon>Spermatophyta</taxon>
        <taxon>Magnoliopsida</taxon>
        <taxon>eudicotyledons</taxon>
        <taxon>Gunneridae</taxon>
        <taxon>Pentapetalae</taxon>
        <taxon>asterids</taxon>
        <taxon>lamiids</taxon>
        <taxon>Solanales</taxon>
        <taxon>Solanaceae</taxon>
        <taxon>Solanoideae</taxon>
        <taxon>Capsiceae</taxon>
        <taxon>Capsicum</taxon>
    </lineage>
</organism>
<dbReference type="GO" id="GO:0016020">
    <property type="term" value="C:membrane"/>
    <property type="evidence" value="ECO:0007669"/>
    <property type="project" value="InterPro"/>
</dbReference>
<evidence type="ECO:0000256" key="7">
    <source>
        <dbReference type="ARBA" id="ARBA00023180"/>
    </source>
</evidence>
<dbReference type="EMBL" id="MLFT02000007">
    <property type="protein sequence ID" value="PHT42505.1"/>
    <property type="molecule type" value="Genomic_DNA"/>
</dbReference>
<evidence type="ECO:0000259" key="8">
    <source>
        <dbReference type="PROSITE" id="PS50929"/>
    </source>
</evidence>
<dbReference type="PROSITE" id="PS50929">
    <property type="entry name" value="ABC_TM1F"/>
    <property type="match status" value="1"/>
</dbReference>
<accession>A0A2G2WB77</accession>
<dbReference type="OrthoDB" id="6500128at2759"/>
<evidence type="ECO:0000256" key="4">
    <source>
        <dbReference type="ARBA" id="ARBA00022737"/>
    </source>
</evidence>
<dbReference type="GO" id="GO:0140359">
    <property type="term" value="F:ABC-type transporter activity"/>
    <property type="evidence" value="ECO:0007669"/>
    <property type="project" value="InterPro"/>
</dbReference>
<keyword evidence="4" id="KW-0677">Repeat</keyword>
<proteinExistence type="inferred from homology"/>
<evidence type="ECO:0000256" key="1">
    <source>
        <dbReference type="ARBA" id="ARBA00007577"/>
    </source>
</evidence>
<keyword evidence="10" id="KW-1185">Reference proteome</keyword>
<dbReference type="Proteomes" id="UP000224567">
    <property type="component" value="Unassembled WGS sequence"/>
</dbReference>
<dbReference type="SUPFAM" id="SSF90123">
    <property type="entry name" value="ABC transporter transmembrane region"/>
    <property type="match status" value="1"/>
</dbReference>
<keyword evidence="5" id="KW-1133">Transmembrane helix</keyword>